<gene>
    <name evidence="2" type="ORF">L9X51_13135</name>
</gene>
<dbReference type="Proteomes" id="UP001140978">
    <property type="component" value="Unassembled WGS sequence"/>
</dbReference>
<reference evidence="2" key="1">
    <citation type="submission" date="2022-02" db="EMBL/GenBank/DDBJ databases">
        <title>Emergence and expansion in Europe of a Vibrio aestuarianus clonal complex pathogenic for oysters.</title>
        <authorList>
            <person name="Mesnil A."/>
            <person name="Travers M.-A."/>
        </authorList>
    </citation>
    <scope>NUCLEOTIDE SEQUENCE</scope>
    <source>
        <strain evidence="2">19_064_15T1</strain>
    </source>
</reference>
<organism evidence="2 3">
    <name type="scientific">Vibrio aestuarianus</name>
    <dbReference type="NCBI Taxonomy" id="28171"/>
    <lineage>
        <taxon>Bacteria</taxon>
        <taxon>Pseudomonadati</taxon>
        <taxon>Pseudomonadota</taxon>
        <taxon>Gammaproteobacteria</taxon>
        <taxon>Vibrionales</taxon>
        <taxon>Vibrionaceae</taxon>
        <taxon>Vibrio</taxon>
    </lineage>
</organism>
<comment type="caution">
    <text evidence="2">The sequence shown here is derived from an EMBL/GenBank/DDBJ whole genome shotgun (WGS) entry which is preliminary data.</text>
</comment>
<dbReference type="EMBL" id="JAKNAX010000036">
    <property type="protein sequence ID" value="MDE1347370.1"/>
    <property type="molecule type" value="Genomic_DNA"/>
</dbReference>
<sequence length="285" mass="31665">MDIAFCTIDGKEWYADDFWALGEKAIVTMRRNLQCTSCNGDAWFRKSSYGNKVPHFCAHHTEDCNYATNYEVVDDGDGGDGQPAANPDSGIVLDLGLDKNYEVDVQSPAPKPDIAVGERRSGNEIKNGGGKDYPAHLTLKNTLYKLVRSDKLYSSDSKVTIPNAPIQGLPEKANELFVNFKDVHEGYDGLNRVYWGFISDAGFTADGRLWLNAGNRSDGLSVSINPDITEEFRNYFKVNKSLDQLEGSHALIIGDCYYAATGKPVIWCGSLDYVVLRRYNFDKVS</sequence>
<evidence type="ECO:0000256" key="1">
    <source>
        <dbReference type="SAM" id="MobiDB-lite"/>
    </source>
</evidence>
<name>A0A9X4J0C3_9VIBR</name>
<feature type="region of interest" description="Disordered" evidence="1">
    <location>
        <begin position="108"/>
        <end position="129"/>
    </location>
</feature>
<evidence type="ECO:0000313" key="3">
    <source>
        <dbReference type="Proteomes" id="UP001140978"/>
    </source>
</evidence>
<dbReference type="AlphaFoldDB" id="A0A9X4J0C3"/>
<protein>
    <submittedName>
        <fullName evidence="2">Uncharacterized protein</fullName>
    </submittedName>
</protein>
<dbReference type="RefSeq" id="WP_274676148.1">
    <property type="nucleotide sequence ID" value="NZ_JAKNAX010000036.1"/>
</dbReference>
<evidence type="ECO:0000313" key="2">
    <source>
        <dbReference type="EMBL" id="MDE1347370.1"/>
    </source>
</evidence>
<accession>A0A9X4J0C3</accession>
<proteinExistence type="predicted"/>